<organism evidence="2 3">
    <name type="scientific">Synaphobranchus kaupii</name>
    <name type="common">Kaup's arrowtooth eel</name>
    <dbReference type="NCBI Taxonomy" id="118154"/>
    <lineage>
        <taxon>Eukaryota</taxon>
        <taxon>Metazoa</taxon>
        <taxon>Chordata</taxon>
        <taxon>Craniata</taxon>
        <taxon>Vertebrata</taxon>
        <taxon>Euteleostomi</taxon>
        <taxon>Actinopterygii</taxon>
        <taxon>Neopterygii</taxon>
        <taxon>Teleostei</taxon>
        <taxon>Anguilliformes</taxon>
        <taxon>Synaphobranchidae</taxon>
        <taxon>Synaphobranchus</taxon>
    </lineage>
</organism>
<dbReference type="EMBL" id="JAINUF010000024">
    <property type="protein sequence ID" value="KAJ8333023.1"/>
    <property type="molecule type" value="Genomic_DNA"/>
</dbReference>
<evidence type="ECO:0000313" key="3">
    <source>
        <dbReference type="Proteomes" id="UP001152622"/>
    </source>
</evidence>
<gene>
    <name evidence="2" type="ORF">SKAU_G00419190</name>
</gene>
<evidence type="ECO:0000313" key="2">
    <source>
        <dbReference type="EMBL" id="KAJ8333023.1"/>
    </source>
</evidence>
<accession>A0A9Q1E699</accession>
<proteinExistence type="predicted"/>
<sequence length="85" mass="9594">MPVYEREHLEDVNSGDDPRSVCSRGDARAPWVPSVHCWRGRGAGPVPLRSASLWARFTLLTTAAVLLRWLHRAPHEEAGRPARER</sequence>
<feature type="region of interest" description="Disordered" evidence="1">
    <location>
        <begin position="1"/>
        <end position="26"/>
    </location>
</feature>
<comment type="caution">
    <text evidence="2">The sequence shown here is derived from an EMBL/GenBank/DDBJ whole genome shotgun (WGS) entry which is preliminary data.</text>
</comment>
<keyword evidence="3" id="KW-1185">Reference proteome</keyword>
<dbReference type="Proteomes" id="UP001152622">
    <property type="component" value="Chromosome 24"/>
</dbReference>
<reference evidence="2" key="1">
    <citation type="journal article" date="2023" name="Science">
        <title>Genome structures resolve the early diversification of teleost fishes.</title>
        <authorList>
            <person name="Parey E."/>
            <person name="Louis A."/>
            <person name="Montfort J."/>
            <person name="Bouchez O."/>
            <person name="Roques C."/>
            <person name="Iampietro C."/>
            <person name="Lluch J."/>
            <person name="Castinel A."/>
            <person name="Donnadieu C."/>
            <person name="Desvignes T."/>
            <person name="Floi Bucao C."/>
            <person name="Jouanno E."/>
            <person name="Wen M."/>
            <person name="Mejri S."/>
            <person name="Dirks R."/>
            <person name="Jansen H."/>
            <person name="Henkel C."/>
            <person name="Chen W.J."/>
            <person name="Zahm M."/>
            <person name="Cabau C."/>
            <person name="Klopp C."/>
            <person name="Thompson A.W."/>
            <person name="Robinson-Rechavi M."/>
            <person name="Braasch I."/>
            <person name="Lecointre G."/>
            <person name="Bobe J."/>
            <person name="Postlethwait J.H."/>
            <person name="Berthelot C."/>
            <person name="Roest Crollius H."/>
            <person name="Guiguen Y."/>
        </authorList>
    </citation>
    <scope>NUCLEOTIDE SEQUENCE</scope>
    <source>
        <strain evidence="2">WJC10195</strain>
    </source>
</reference>
<feature type="compositionally biased region" description="Basic and acidic residues" evidence="1">
    <location>
        <begin position="1"/>
        <end position="19"/>
    </location>
</feature>
<dbReference type="AlphaFoldDB" id="A0A9Q1E699"/>
<evidence type="ECO:0000256" key="1">
    <source>
        <dbReference type="SAM" id="MobiDB-lite"/>
    </source>
</evidence>
<name>A0A9Q1E699_SYNKA</name>
<protein>
    <submittedName>
        <fullName evidence="2">Uncharacterized protein</fullName>
    </submittedName>
</protein>